<dbReference type="InterPro" id="IPR053134">
    <property type="entry name" value="RNA-dir_DNA_polymerase"/>
</dbReference>
<evidence type="ECO:0000313" key="3">
    <source>
        <dbReference type="Proteomes" id="UP001064489"/>
    </source>
</evidence>
<evidence type="ECO:0000313" key="2">
    <source>
        <dbReference type="EMBL" id="KAI9165144.1"/>
    </source>
</evidence>
<protein>
    <recommendedName>
        <fullName evidence="1">Reverse transcriptase domain-containing protein</fullName>
    </recommendedName>
</protein>
<comment type="caution">
    <text evidence="2">The sequence shown here is derived from an EMBL/GenBank/DDBJ whole genome shotgun (WGS) entry which is preliminary data.</text>
</comment>
<dbReference type="Pfam" id="PF00078">
    <property type="entry name" value="RVT_1"/>
    <property type="match status" value="1"/>
</dbReference>
<dbReference type="Proteomes" id="UP001064489">
    <property type="component" value="Chromosome 10"/>
</dbReference>
<dbReference type="InterPro" id="IPR043128">
    <property type="entry name" value="Rev_trsase/Diguanyl_cyclase"/>
</dbReference>
<dbReference type="Gene3D" id="3.30.70.270">
    <property type="match status" value="1"/>
</dbReference>
<accession>A0AAD5IIT3</accession>
<dbReference type="EMBL" id="JAJSOW010000105">
    <property type="protein sequence ID" value="KAI9165144.1"/>
    <property type="molecule type" value="Genomic_DNA"/>
</dbReference>
<dbReference type="PANTHER" id="PTHR24559:SF444">
    <property type="entry name" value="REVERSE TRANSCRIPTASE DOMAIN-CONTAINING PROTEIN"/>
    <property type="match status" value="1"/>
</dbReference>
<feature type="domain" description="Reverse transcriptase" evidence="1">
    <location>
        <begin position="65"/>
        <end position="189"/>
    </location>
</feature>
<evidence type="ECO:0000259" key="1">
    <source>
        <dbReference type="Pfam" id="PF00078"/>
    </source>
</evidence>
<reference evidence="2" key="1">
    <citation type="journal article" date="2022" name="Plant J.">
        <title>Strategies of tolerance reflected in two North American maple genomes.</title>
        <authorList>
            <person name="McEvoy S.L."/>
            <person name="Sezen U.U."/>
            <person name="Trouern-Trend A."/>
            <person name="McMahon S.M."/>
            <person name="Schaberg P.G."/>
            <person name="Yang J."/>
            <person name="Wegrzyn J.L."/>
            <person name="Swenson N.G."/>
        </authorList>
    </citation>
    <scope>NUCLEOTIDE SEQUENCE</scope>
    <source>
        <strain evidence="2">91603</strain>
    </source>
</reference>
<dbReference type="PANTHER" id="PTHR24559">
    <property type="entry name" value="TRANSPOSON TY3-I GAG-POL POLYPROTEIN"/>
    <property type="match status" value="1"/>
</dbReference>
<dbReference type="InterPro" id="IPR043502">
    <property type="entry name" value="DNA/RNA_pol_sf"/>
</dbReference>
<gene>
    <name evidence="2" type="ORF">LWI28_008564</name>
</gene>
<dbReference type="InterPro" id="IPR000477">
    <property type="entry name" value="RT_dom"/>
</dbReference>
<dbReference type="CDD" id="cd01647">
    <property type="entry name" value="RT_LTR"/>
    <property type="match status" value="1"/>
</dbReference>
<dbReference type="Gene3D" id="3.10.10.10">
    <property type="entry name" value="HIV Type 1 Reverse Transcriptase, subunit A, domain 1"/>
    <property type="match status" value="1"/>
</dbReference>
<sequence>MSGISTNVISHYLAIDDKSKPMVQKRRSFNPKRSATIREEVNKLLAARSIREVKYPEWVANVVLVKKKNNQWRMCMDFTDLNKACPKDSFSLPRIDQLVDTTTGHELLSFMDAYSRYNQIKMHKPDEDKTAFTTDQGLYCYTIMPFDLKNAGATYQWLVNKMFASQIERNMEVYVDDMLIKSVTIDKHVSDL</sequence>
<reference evidence="2" key="2">
    <citation type="submission" date="2023-02" db="EMBL/GenBank/DDBJ databases">
        <authorList>
            <person name="Swenson N.G."/>
            <person name="Wegrzyn J.L."/>
            <person name="Mcevoy S.L."/>
        </authorList>
    </citation>
    <scope>NUCLEOTIDE SEQUENCE</scope>
    <source>
        <strain evidence="2">91603</strain>
        <tissue evidence="2">Leaf</tissue>
    </source>
</reference>
<dbReference type="AlphaFoldDB" id="A0AAD5IIT3"/>
<dbReference type="SUPFAM" id="SSF56672">
    <property type="entry name" value="DNA/RNA polymerases"/>
    <property type="match status" value="1"/>
</dbReference>
<proteinExistence type="predicted"/>
<organism evidence="2 3">
    <name type="scientific">Acer negundo</name>
    <name type="common">Box elder</name>
    <dbReference type="NCBI Taxonomy" id="4023"/>
    <lineage>
        <taxon>Eukaryota</taxon>
        <taxon>Viridiplantae</taxon>
        <taxon>Streptophyta</taxon>
        <taxon>Embryophyta</taxon>
        <taxon>Tracheophyta</taxon>
        <taxon>Spermatophyta</taxon>
        <taxon>Magnoliopsida</taxon>
        <taxon>eudicotyledons</taxon>
        <taxon>Gunneridae</taxon>
        <taxon>Pentapetalae</taxon>
        <taxon>rosids</taxon>
        <taxon>malvids</taxon>
        <taxon>Sapindales</taxon>
        <taxon>Sapindaceae</taxon>
        <taxon>Hippocastanoideae</taxon>
        <taxon>Acereae</taxon>
        <taxon>Acer</taxon>
    </lineage>
</organism>
<name>A0AAD5IIT3_ACENE</name>
<keyword evidence="3" id="KW-1185">Reference proteome</keyword>